<gene>
    <name evidence="3" type="ORF">SOCE26_066570</name>
</gene>
<organism evidence="3 4">
    <name type="scientific">Sorangium cellulosum</name>
    <name type="common">Polyangium cellulosum</name>
    <dbReference type="NCBI Taxonomy" id="56"/>
    <lineage>
        <taxon>Bacteria</taxon>
        <taxon>Pseudomonadati</taxon>
        <taxon>Myxococcota</taxon>
        <taxon>Polyangia</taxon>
        <taxon>Polyangiales</taxon>
        <taxon>Polyangiaceae</taxon>
        <taxon>Sorangium</taxon>
    </lineage>
</organism>
<evidence type="ECO:0000313" key="4">
    <source>
        <dbReference type="Proteomes" id="UP000238348"/>
    </source>
</evidence>
<feature type="transmembrane region" description="Helical" evidence="2">
    <location>
        <begin position="101"/>
        <end position="121"/>
    </location>
</feature>
<proteinExistence type="predicted"/>
<dbReference type="EMBL" id="CP012673">
    <property type="protein sequence ID" value="AUX45176.1"/>
    <property type="molecule type" value="Genomic_DNA"/>
</dbReference>
<keyword evidence="2" id="KW-1133">Transmembrane helix</keyword>
<keyword evidence="2" id="KW-0812">Transmembrane</keyword>
<feature type="region of interest" description="Disordered" evidence="1">
    <location>
        <begin position="137"/>
        <end position="168"/>
    </location>
</feature>
<feature type="compositionally biased region" description="Low complexity" evidence="1">
    <location>
        <begin position="156"/>
        <end position="168"/>
    </location>
</feature>
<dbReference type="AlphaFoldDB" id="A0A2L0F0W8"/>
<sequence>MKWMAAALALHGIGCASLPNMDSSMPIEIDHGFFASRYKQAGRPIDPGDMVARLKQEPSAESAASRGEGLRVVSSVMASVAGVLIGWPLGQAIGGERKPIWALAGVGAGVFAVNIPIAIWADSSMDSAVEAYNKTRTFSDDTTTEPEVSTEDTRTPGARAGSTSPSGPPGVFGFAFGASMEASAAACRQGGHTWSEEEGAGRCSGAPAEGLAGAAAQLDFTDGRLTAVELVIRPPDDAQGWASAFRETEAVLVRTHGKSKERTFVVPDDCKAEERFLACVAEGKVTGSASWSLDDGHSVALSIAGSPPPSTIRVRARSGQ</sequence>
<feature type="transmembrane region" description="Helical" evidence="2">
    <location>
        <begin position="69"/>
        <end position="89"/>
    </location>
</feature>
<protein>
    <submittedName>
        <fullName evidence="3">Uncharacterized protein</fullName>
    </submittedName>
</protein>
<keyword evidence="2" id="KW-0472">Membrane</keyword>
<reference evidence="3 4" key="1">
    <citation type="submission" date="2015-09" db="EMBL/GenBank/DDBJ databases">
        <title>Sorangium comparison.</title>
        <authorList>
            <person name="Zaburannyi N."/>
            <person name="Bunk B."/>
            <person name="Overmann J."/>
            <person name="Mueller R."/>
        </authorList>
    </citation>
    <scope>NUCLEOTIDE SEQUENCE [LARGE SCALE GENOMIC DNA]</scope>
    <source>
        <strain evidence="3 4">So ce26</strain>
    </source>
</reference>
<name>A0A2L0F0W8_SORCE</name>
<accession>A0A2L0F0W8</accession>
<dbReference type="Proteomes" id="UP000238348">
    <property type="component" value="Chromosome"/>
</dbReference>
<evidence type="ECO:0000256" key="2">
    <source>
        <dbReference type="SAM" id="Phobius"/>
    </source>
</evidence>
<evidence type="ECO:0000256" key="1">
    <source>
        <dbReference type="SAM" id="MobiDB-lite"/>
    </source>
</evidence>
<evidence type="ECO:0000313" key="3">
    <source>
        <dbReference type="EMBL" id="AUX45176.1"/>
    </source>
</evidence>